<name>A0A345PBX3_9BACI</name>
<dbReference type="AlphaFoldDB" id="A0A345PBX3"/>
<dbReference type="EC" id="1.5.1.2" evidence="9 10"/>
<dbReference type="UniPathway" id="UPA00098">
    <property type="reaction ID" value="UER00361"/>
</dbReference>
<comment type="pathway">
    <text evidence="9 12">Amino-acid biosynthesis; L-proline biosynthesis; L-proline from L-glutamate 5-semialdehyde: step 1/1.</text>
</comment>
<evidence type="ECO:0000256" key="1">
    <source>
        <dbReference type="ARBA" id="ARBA00004496"/>
    </source>
</evidence>
<dbReference type="SUPFAM" id="SSF51735">
    <property type="entry name" value="NAD(P)-binding Rossmann-fold domains"/>
    <property type="match status" value="1"/>
</dbReference>
<keyword evidence="6 9" id="KW-0521">NADP</keyword>
<keyword evidence="16" id="KW-1185">Reference proteome</keyword>
<proteinExistence type="inferred from homology"/>
<dbReference type="GO" id="GO:0005737">
    <property type="term" value="C:cytoplasm"/>
    <property type="evidence" value="ECO:0007669"/>
    <property type="project" value="UniProtKB-SubCell"/>
</dbReference>
<dbReference type="Pfam" id="PF14748">
    <property type="entry name" value="P5CR_dimer"/>
    <property type="match status" value="1"/>
</dbReference>
<evidence type="ECO:0000256" key="2">
    <source>
        <dbReference type="ARBA" id="ARBA00005525"/>
    </source>
</evidence>
<dbReference type="InterPro" id="IPR000304">
    <property type="entry name" value="Pyrroline-COOH_reductase"/>
</dbReference>
<dbReference type="InterPro" id="IPR036291">
    <property type="entry name" value="NAD(P)-bd_dom_sf"/>
</dbReference>
<dbReference type="NCBIfam" id="TIGR00112">
    <property type="entry name" value="proC"/>
    <property type="match status" value="1"/>
</dbReference>
<comment type="catalytic activity">
    <reaction evidence="9 12">
        <text>L-proline + NADP(+) = (S)-1-pyrroline-5-carboxylate + NADPH + 2 H(+)</text>
        <dbReference type="Rhea" id="RHEA:14109"/>
        <dbReference type="ChEBI" id="CHEBI:15378"/>
        <dbReference type="ChEBI" id="CHEBI:17388"/>
        <dbReference type="ChEBI" id="CHEBI:57783"/>
        <dbReference type="ChEBI" id="CHEBI:58349"/>
        <dbReference type="ChEBI" id="CHEBI:60039"/>
        <dbReference type="EC" id="1.5.1.2"/>
    </reaction>
</comment>
<comment type="function">
    <text evidence="8 9">Catalyzes the reduction of 1-pyrroline-5-carboxylate (PCA) to L-proline.</text>
</comment>
<accession>A0A345PBX3</accession>
<evidence type="ECO:0000259" key="14">
    <source>
        <dbReference type="Pfam" id="PF14748"/>
    </source>
</evidence>
<evidence type="ECO:0000313" key="16">
    <source>
        <dbReference type="Proteomes" id="UP000253908"/>
    </source>
</evidence>
<dbReference type="Proteomes" id="UP000253908">
    <property type="component" value="Chromosome"/>
</dbReference>
<reference evidence="16" key="1">
    <citation type="submission" date="2017-11" db="EMBL/GenBank/DDBJ databases">
        <authorList>
            <person name="Zhu W."/>
        </authorList>
    </citation>
    <scope>NUCLEOTIDE SEQUENCE [LARGE SCALE GENOMIC DNA]</scope>
    <source>
        <strain evidence="16">160</strain>
    </source>
</reference>
<dbReference type="InterPro" id="IPR008927">
    <property type="entry name" value="6-PGluconate_DH-like_C_sf"/>
</dbReference>
<evidence type="ECO:0000256" key="4">
    <source>
        <dbReference type="ARBA" id="ARBA00022605"/>
    </source>
</evidence>
<evidence type="ECO:0000259" key="13">
    <source>
        <dbReference type="Pfam" id="PF03807"/>
    </source>
</evidence>
<dbReference type="FunFam" id="1.10.3730.10:FF:000001">
    <property type="entry name" value="Pyrroline-5-carboxylate reductase"/>
    <property type="match status" value="1"/>
</dbReference>
<evidence type="ECO:0000256" key="12">
    <source>
        <dbReference type="RuleBase" id="RU003903"/>
    </source>
</evidence>
<evidence type="ECO:0000256" key="7">
    <source>
        <dbReference type="ARBA" id="ARBA00023002"/>
    </source>
</evidence>
<feature type="domain" description="Pyrroline-5-carboxylate reductase catalytic N-terminal" evidence="13">
    <location>
        <begin position="4"/>
        <end position="100"/>
    </location>
</feature>
<dbReference type="GO" id="GO:0004735">
    <property type="term" value="F:pyrroline-5-carboxylate reductase activity"/>
    <property type="evidence" value="ECO:0007669"/>
    <property type="project" value="UniProtKB-UniRule"/>
</dbReference>
<dbReference type="EMBL" id="CP024848">
    <property type="protein sequence ID" value="AXI07503.1"/>
    <property type="molecule type" value="Genomic_DNA"/>
</dbReference>
<dbReference type="InterPro" id="IPR029036">
    <property type="entry name" value="P5CR_dimer"/>
</dbReference>
<keyword evidence="4 9" id="KW-0028">Amino-acid biosynthesis</keyword>
<evidence type="ECO:0000313" key="15">
    <source>
        <dbReference type="EMBL" id="AXI07503.1"/>
    </source>
</evidence>
<keyword evidence="7 9" id="KW-0560">Oxidoreductase</keyword>
<dbReference type="RefSeq" id="WP_114914799.1">
    <property type="nucleotide sequence ID" value="NZ_CP024848.1"/>
</dbReference>
<dbReference type="GO" id="GO:0055129">
    <property type="term" value="P:L-proline biosynthetic process"/>
    <property type="evidence" value="ECO:0007669"/>
    <property type="project" value="UniProtKB-UniRule"/>
</dbReference>
<sequence length="270" mass="29126">MDKKIAFLGAGSVAEAIISGMIRSEVVNKEQIIVTNRSNLERLEQMKNNYGVQCTTDKEEAFSYADIVMLAVKPNNVEESLESIKAYLNPNQLIVSIIAGVTTESIRSNIGIDAGVVRVMPNTSASIGRSATAITAGEFASEQQVTLVESLFQSIGITAIVKEEDMHIVTAVSGSGPAYFYYLVEAMEKAATESGLEKEIADKLITQTILGAGEMLKQSGETAAGLRKKITSPKGTTEAGIQQLEEKKFQQIVIESLKCARDRSIELGKN</sequence>
<comment type="similarity">
    <text evidence="2 9 12">Belongs to the pyrroline-5-carboxylate reductase family.</text>
</comment>
<protein>
    <recommendedName>
        <fullName evidence="9 10">Pyrroline-5-carboxylate reductase</fullName>
        <shortName evidence="9">P5C reductase</shortName>
        <shortName evidence="9">P5CR</shortName>
        <ecNumber evidence="9 10">1.5.1.2</ecNumber>
    </recommendedName>
    <alternativeName>
        <fullName evidence="9">PCA reductase</fullName>
    </alternativeName>
</protein>
<keyword evidence="3 9" id="KW-0963">Cytoplasm</keyword>
<feature type="domain" description="Pyrroline-5-carboxylate reductase dimerisation" evidence="14">
    <location>
        <begin position="163"/>
        <end position="267"/>
    </location>
</feature>
<keyword evidence="5 9" id="KW-0641">Proline biosynthesis</keyword>
<gene>
    <name evidence="9 15" type="primary">proC</name>
    <name evidence="15" type="ORF">CUC15_00075</name>
</gene>
<dbReference type="FunFam" id="3.40.50.720:FF:000190">
    <property type="entry name" value="Pyrroline-5-carboxylate reductase"/>
    <property type="match status" value="1"/>
</dbReference>
<evidence type="ECO:0000256" key="5">
    <source>
        <dbReference type="ARBA" id="ARBA00022650"/>
    </source>
</evidence>
<dbReference type="Gene3D" id="1.10.3730.10">
    <property type="entry name" value="ProC C-terminal domain-like"/>
    <property type="match status" value="1"/>
</dbReference>
<evidence type="ECO:0000256" key="9">
    <source>
        <dbReference type="HAMAP-Rule" id="MF_01925"/>
    </source>
</evidence>
<feature type="binding site" evidence="11">
    <location>
        <begin position="71"/>
        <end position="74"/>
    </location>
    <ligand>
        <name>NADP(+)</name>
        <dbReference type="ChEBI" id="CHEBI:58349"/>
    </ligand>
</feature>
<comment type="subcellular location">
    <subcellularLocation>
        <location evidence="1 9">Cytoplasm</location>
    </subcellularLocation>
</comment>
<dbReference type="PROSITE" id="PS00521">
    <property type="entry name" value="P5CR"/>
    <property type="match status" value="1"/>
</dbReference>
<organism evidence="15 16">
    <name type="scientific">Oceanobacillus zhaokaii</name>
    <dbReference type="NCBI Taxonomy" id="2052660"/>
    <lineage>
        <taxon>Bacteria</taxon>
        <taxon>Bacillati</taxon>
        <taxon>Bacillota</taxon>
        <taxon>Bacilli</taxon>
        <taxon>Bacillales</taxon>
        <taxon>Bacillaceae</taxon>
        <taxon>Oceanobacillus</taxon>
    </lineage>
</organism>
<comment type="catalytic activity">
    <reaction evidence="9">
        <text>L-proline + NAD(+) = (S)-1-pyrroline-5-carboxylate + NADH + 2 H(+)</text>
        <dbReference type="Rhea" id="RHEA:14105"/>
        <dbReference type="ChEBI" id="CHEBI:15378"/>
        <dbReference type="ChEBI" id="CHEBI:17388"/>
        <dbReference type="ChEBI" id="CHEBI:57540"/>
        <dbReference type="ChEBI" id="CHEBI:57945"/>
        <dbReference type="ChEBI" id="CHEBI:60039"/>
        <dbReference type="EC" id="1.5.1.2"/>
    </reaction>
</comment>
<dbReference type="KEGG" id="ocn:CUC15_00075"/>
<dbReference type="PIRSF" id="PIRSF000193">
    <property type="entry name" value="Pyrrol-5-carb_rd"/>
    <property type="match status" value="1"/>
</dbReference>
<dbReference type="OrthoDB" id="9805754at2"/>
<dbReference type="Gene3D" id="3.40.50.720">
    <property type="entry name" value="NAD(P)-binding Rossmann-like Domain"/>
    <property type="match status" value="1"/>
</dbReference>
<dbReference type="InterPro" id="IPR053790">
    <property type="entry name" value="P5CR-like_CS"/>
</dbReference>
<dbReference type="InterPro" id="IPR028939">
    <property type="entry name" value="P5C_Rdtase_cat_N"/>
</dbReference>
<dbReference type="SUPFAM" id="SSF48179">
    <property type="entry name" value="6-phosphogluconate dehydrogenase C-terminal domain-like"/>
    <property type="match status" value="1"/>
</dbReference>
<dbReference type="Pfam" id="PF03807">
    <property type="entry name" value="F420_oxidored"/>
    <property type="match status" value="1"/>
</dbReference>
<evidence type="ECO:0000256" key="6">
    <source>
        <dbReference type="ARBA" id="ARBA00022857"/>
    </source>
</evidence>
<dbReference type="HAMAP" id="MF_01925">
    <property type="entry name" value="P5C_reductase"/>
    <property type="match status" value="1"/>
</dbReference>
<dbReference type="PANTHER" id="PTHR11645:SF49">
    <property type="entry name" value="PYRROLINE-5-CARBOXYLATE REDUCTASE 1"/>
    <property type="match status" value="1"/>
</dbReference>
<evidence type="ECO:0000256" key="3">
    <source>
        <dbReference type="ARBA" id="ARBA00022490"/>
    </source>
</evidence>
<dbReference type="PANTHER" id="PTHR11645">
    <property type="entry name" value="PYRROLINE-5-CARBOXYLATE REDUCTASE"/>
    <property type="match status" value="1"/>
</dbReference>
<evidence type="ECO:0000256" key="11">
    <source>
        <dbReference type="PIRSR" id="PIRSR000193-1"/>
    </source>
</evidence>
<evidence type="ECO:0000256" key="10">
    <source>
        <dbReference type="NCBIfam" id="TIGR00112"/>
    </source>
</evidence>
<evidence type="ECO:0000256" key="8">
    <source>
        <dbReference type="ARBA" id="ARBA00058118"/>
    </source>
</evidence>